<dbReference type="InterPro" id="IPR012349">
    <property type="entry name" value="Split_barrel_FMN-bd"/>
</dbReference>
<reference evidence="2 3" key="1">
    <citation type="submission" date="2016-07" db="EMBL/GenBank/DDBJ databases">
        <title>Draft Genome Sequence of Methylobrevis pamukkalensis PK2.</title>
        <authorList>
            <person name="Vasilenko O.V."/>
            <person name="Doronina N.V."/>
            <person name="Shmareva M.N."/>
            <person name="Tarlachkov S.V."/>
            <person name="Mustakhimov I."/>
            <person name="Trotsenko Y.A."/>
        </authorList>
    </citation>
    <scope>NUCLEOTIDE SEQUENCE [LARGE SCALE GENOMIC DNA]</scope>
    <source>
        <strain evidence="2 3">PK2</strain>
    </source>
</reference>
<evidence type="ECO:0000313" key="3">
    <source>
        <dbReference type="Proteomes" id="UP000094622"/>
    </source>
</evidence>
<gene>
    <name evidence="2" type="ORF">A6302_02075</name>
</gene>
<organism evidence="2 3">
    <name type="scientific">Methylobrevis pamukkalensis</name>
    <dbReference type="NCBI Taxonomy" id="1439726"/>
    <lineage>
        <taxon>Bacteria</taxon>
        <taxon>Pseudomonadati</taxon>
        <taxon>Pseudomonadota</taxon>
        <taxon>Alphaproteobacteria</taxon>
        <taxon>Hyphomicrobiales</taxon>
        <taxon>Pleomorphomonadaceae</taxon>
        <taxon>Methylobrevis</taxon>
    </lineage>
</organism>
<sequence length="73" mass="8027">MVSLTEARENPAHQLWKQIEEVSAGMLGIEGSGMHMQPMAPIPEPETGTIWFYTRKDTDLARHVAPAPTPISA</sequence>
<evidence type="ECO:0000259" key="1">
    <source>
        <dbReference type="Pfam" id="PF16242"/>
    </source>
</evidence>
<dbReference type="InterPro" id="IPR038725">
    <property type="entry name" value="YdaG_split_barrel_FMN-bd"/>
</dbReference>
<protein>
    <recommendedName>
        <fullName evidence="1">General stress protein FMN-binding split barrel domain-containing protein</fullName>
    </recommendedName>
</protein>
<dbReference type="SUPFAM" id="SSF50475">
    <property type="entry name" value="FMN-binding split barrel"/>
    <property type="match status" value="1"/>
</dbReference>
<comment type="caution">
    <text evidence="2">The sequence shown here is derived from an EMBL/GenBank/DDBJ whole genome shotgun (WGS) entry which is preliminary data.</text>
</comment>
<keyword evidence="3" id="KW-1185">Reference proteome</keyword>
<evidence type="ECO:0000313" key="2">
    <source>
        <dbReference type="EMBL" id="ODN70587.1"/>
    </source>
</evidence>
<dbReference type="Pfam" id="PF16242">
    <property type="entry name" value="Pyrid_ox_like"/>
    <property type="match status" value="1"/>
</dbReference>
<name>A0A1E3H2N9_9HYPH</name>
<dbReference type="AlphaFoldDB" id="A0A1E3H2N9"/>
<dbReference type="Gene3D" id="2.30.110.10">
    <property type="entry name" value="Electron Transport, Fmn-binding Protein, Chain A"/>
    <property type="match status" value="1"/>
</dbReference>
<feature type="domain" description="General stress protein FMN-binding split barrel" evidence="1">
    <location>
        <begin position="12"/>
        <end position="66"/>
    </location>
</feature>
<accession>A0A1E3H2N9</accession>
<dbReference type="Proteomes" id="UP000094622">
    <property type="component" value="Unassembled WGS sequence"/>
</dbReference>
<dbReference type="EMBL" id="MCRJ01000045">
    <property type="protein sequence ID" value="ODN70587.1"/>
    <property type="molecule type" value="Genomic_DNA"/>
</dbReference>
<proteinExistence type="predicted"/>